<evidence type="ECO:0000256" key="1">
    <source>
        <dbReference type="SAM" id="MobiDB-lite"/>
    </source>
</evidence>
<feature type="compositionally biased region" description="Basic and acidic residues" evidence="1">
    <location>
        <begin position="73"/>
        <end position="96"/>
    </location>
</feature>
<proteinExistence type="predicted"/>
<evidence type="ECO:0000256" key="2">
    <source>
        <dbReference type="SAM" id="Phobius"/>
    </source>
</evidence>
<protein>
    <submittedName>
        <fullName evidence="3">Uncharacterized protein</fullName>
    </submittedName>
</protein>
<comment type="caution">
    <text evidence="3">The sequence shown here is derived from an EMBL/GenBank/DDBJ whole genome shotgun (WGS) entry which is preliminary data.</text>
</comment>
<dbReference type="EMBL" id="AOIA01000114">
    <property type="protein sequence ID" value="ELY58527.1"/>
    <property type="molecule type" value="Genomic_DNA"/>
</dbReference>
<feature type="region of interest" description="Disordered" evidence="1">
    <location>
        <begin position="65"/>
        <end position="134"/>
    </location>
</feature>
<dbReference type="OrthoDB" id="229248at2157"/>
<organism evidence="3 4">
    <name type="scientific">Natronococcus jeotgali DSM 18795</name>
    <dbReference type="NCBI Taxonomy" id="1227498"/>
    <lineage>
        <taxon>Archaea</taxon>
        <taxon>Methanobacteriati</taxon>
        <taxon>Methanobacteriota</taxon>
        <taxon>Stenosarchaea group</taxon>
        <taxon>Halobacteria</taxon>
        <taxon>Halobacteriales</taxon>
        <taxon>Natrialbaceae</taxon>
        <taxon>Natronococcus</taxon>
    </lineage>
</organism>
<feature type="compositionally biased region" description="Low complexity" evidence="1">
    <location>
        <begin position="106"/>
        <end position="124"/>
    </location>
</feature>
<dbReference type="STRING" id="1227498.C492_11950"/>
<reference evidence="3 4" key="1">
    <citation type="journal article" date="2014" name="PLoS Genet.">
        <title>Phylogenetically driven sequencing of extremely halophilic archaea reveals strategies for static and dynamic osmo-response.</title>
        <authorList>
            <person name="Becker E.A."/>
            <person name="Seitzer P.M."/>
            <person name="Tritt A."/>
            <person name="Larsen D."/>
            <person name="Krusor M."/>
            <person name="Yao A.I."/>
            <person name="Wu D."/>
            <person name="Madern D."/>
            <person name="Eisen J.A."/>
            <person name="Darling A.E."/>
            <person name="Facciotti M.T."/>
        </authorList>
    </citation>
    <scope>NUCLEOTIDE SEQUENCE [LARGE SCALE GENOMIC DNA]</scope>
    <source>
        <strain evidence="3 4">DSM 18795</strain>
    </source>
</reference>
<name>L9XA81_9EURY</name>
<gene>
    <name evidence="3" type="ORF">C492_11950</name>
</gene>
<evidence type="ECO:0000313" key="3">
    <source>
        <dbReference type="EMBL" id="ELY58527.1"/>
    </source>
</evidence>
<keyword evidence="4" id="KW-1185">Reference proteome</keyword>
<keyword evidence="2" id="KW-1133">Transmembrane helix</keyword>
<dbReference type="AlphaFoldDB" id="L9XA81"/>
<dbReference type="Proteomes" id="UP000011531">
    <property type="component" value="Unassembled WGS sequence"/>
</dbReference>
<evidence type="ECO:0000313" key="4">
    <source>
        <dbReference type="Proteomes" id="UP000011531"/>
    </source>
</evidence>
<dbReference type="RefSeq" id="WP_008423691.1">
    <property type="nucleotide sequence ID" value="NZ_AOIA01000114.1"/>
</dbReference>
<keyword evidence="2" id="KW-0812">Transmembrane</keyword>
<feature type="transmembrane region" description="Helical" evidence="2">
    <location>
        <begin position="20"/>
        <end position="43"/>
    </location>
</feature>
<sequence>MSLVTTGGIAASIVPFDPTYGVTIVATAMLALFMLAMVFFAVAPVVSSTWSDRLGTDGVAAVAPADGRATASDTREDRTATAAPQDDRAAASRDDTAEAEEPTAPSGTAGAESADGAASDDALAGGAGSVTEGTFTDDELGKLVERADGKVIGTVAEVGGDRARVEPRPDALDQLLVRLGRAEVGDAFVLEEGDVDEISANRIHLEREFVRPTGGAASGTDGATAATE</sequence>
<keyword evidence="2" id="KW-0472">Membrane</keyword>
<accession>L9XA81</accession>